<protein>
    <submittedName>
        <fullName evidence="8">S41A family C-terminal processing peptidase-1</fullName>
    </submittedName>
</protein>
<gene>
    <name evidence="8" type="ORF">EV199_2276</name>
</gene>
<dbReference type="PROSITE" id="PS50106">
    <property type="entry name" value="PDZ"/>
    <property type="match status" value="1"/>
</dbReference>
<dbReference type="GO" id="GO:0004175">
    <property type="term" value="F:endopeptidase activity"/>
    <property type="evidence" value="ECO:0007669"/>
    <property type="project" value="TreeGrafter"/>
</dbReference>
<dbReference type="InterPro" id="IPR005151">
    <property type="entry name" value="Tail-specific_protease"/>
</dbReference>
<feature type="signal peptide" evidence="6">
    <location>
        <begin position="1"/>
        <end position="26"/>
    </location>
</feature>
<dbReference type="SMART" id="SM00228">
    <property type="entry name" value="PDZ"/>
    <property type="match status" value="1"/>
</dbReference>
<evidence type="ECO:0000256" key="3">
    <source>
        <dbReference type="ARBA" id="ARBA00022801"/>
    </source>
</evidence>
<dbReference type="RefSeq" id="WP_130540693.1">
    <property type="nucleotide sequence ID" value="NZ_CP042431.1"/>
</dbReference>
<evidence type="ECO:0000256" key="4">
    <source>
        <dbReference type="ARBA" id="ARBA00022825"/>
    </source>
</evidence>
<evidence type="ECO:0000313" key="8">
    <source>
        <dbReference type="EMBL" id="RZS76392.1"/>
    </source>
</evidence>
<evidence type="ECO:0000256" key="6">
    <source>
        <dbReference type="SAM" id="SignalP"/>
    </source>
</evidence>
<keyword evidence="4 5" id="KW-0720">Serine protease</keyword>
<dbReference type="EMBL" id="SGXA01000001">
    <property type="protein sequence ID" value="RZS76392.1"/>
    <property type="molecule type" value="Genomic_DNA"/>
</dbReference>
<dbReference type="Pfam" id="PF11818">
    <property type="entry name" value="DUF3340"/>
    <property type="match status" value="1"/>
</dbReference>
<feature type="chain" id="PRO_5020368862" evidence="6">
    <location>
        <begin position="27"/>
        <end position="703"/>
    </location>
</feature>
<keyword evidence="9" id="KW-1185">Reference proteome</keyword>
<feature type="domain" description="PDZ" evidence="7">
    <location>
        <begin position="244"/>
        <end position="333"/>
    </location>
</feature>
<evidence type="ECO:0000313" key="9">
    <source>
        <dbReference type="Proteomes" id="UP000293874"/>
    </source>
</evidence>
<dbReference type="Gene3D" id="3.90.226.10">
    <property type="entry name" value="2-enoyl-CoA Hydratase, Chain A, domain 1"/>
    <property type="match status" value="1"/>
</dbReference>
<comment type="similarity">
    <text evidence="1 5">Belongs to the peptidase S41A family.</text>
</comment>
<evidence type="ECO:0000256" key="2">
    <source>
        <dbReference type="ARBA" id="ARBA00022670"/>
    </source>
</evidence>
<dbReference type="Pfam" id="PF03572">
    <property type="entry name" value="Peptidase_S41"/>
    <property type="match status" value="1"/>
</dbReference>
<dbReference type="Gene3D" id="2.30.42.10">
    <property type="match status" value="1"/>
</dbReference>
<dbReference type="InterPro" id="IPR001478">
    <property type="entry name" value="PDZ"/>
</dbReference>
<keyword evidence="2 5" id="KW-0645">Protease</keyword>
<dbReference type="InterPro" id="IPR020992">
    <property type="entry name" value="Tail_Prtase_C"/>
</dbReference>
<dbReference type="GO" id="GO:0008236">
    <property type="term" value="F:serine-type peptidase activity"/>
    <property type="evidence" value="ECO:0007669"/>
    <property type="project" value="UniProtKB-KW"/>
</dbReference>
<dbReference type="InterPro" id="IPR004447">
    <property type="entry name" value="Peptidase_S41A"/>
</dbReference>
<dbReference type="InterPro" id="IPR029045">
    <property type="entry name" value="ClpP/crotonase-like_dom_sf"/>
</dbReference>
<accession>A0A4Q7N5R3</accession>
<dbReference type="InterPro" id="IPR040573">
    <property type="entry name" value="TSP_N"/>
</dbReference>
<organism evidence="8 9">
    <name type="scientific">Pseudobacter ginsenosidimutans</name>
    <dbReference type="NCBI Taxonomy" id="661488"/>
    <lineage>
        <taxon>Bacteria</taxon>
        <taxon>Pseudomonadati</taxon>
        <taxon>Bacteroidota</taxon>
        <taxon>Chitinophagia</taxon>
        <taxon>Chitinophagales</taxon>
        <taxon>Chitinophagaceae</taxon>
        <taxon>Pseudobacter</taxon>
    </lineage>
</organism>
<evidence type="ECO:0000259" key="7">
    <source>
        <dbReference type="PROSITE" id="PS50106"/>
    </source>
</evidence>
<dbReference type="GO" id="GO:0006508">
    <property type="term" value="P:proteolysis"/>
    <property type="evidence" value="ECO:0007669"/>
    <property type="project" value="UniProtKB-KW"/>
</dbReference>
<evidence type="ECO:0000256" key="5">
    <source>
        <dbReference type="RuleBase" id="RU004404"/>
    </source>
</evidence>
<evidence type="ECO:0000256" key="1">
    <source>
        <dbReference type="ARBA" id="ARBA00009179"/>
    </source>
</evidence>
<dbReference type="OrthoDB" id="9812068at2"/>
<dbReference type="PANTHER" id="PTHR32060">
    <property type="entry name" value="TAIL-SPECIFIC PROTEASE"/>
    <property type="match status" value="1"/>
</dbReference>
<keyword evidence="3 5" id="KW-0378">Hydrolase</keyword>
<comment type="caution">
    <text evidence="8">The sequence shown here is derived from an EMBL/GenBank/DDBJ whole genome shotgun (WGS) entry which is preliminary data.</text>
</comment>
<dbReference type="SUPFAM" id="SSF50156">
    <property type="entry name" value="PDZ domain-like"/>
    <property type="match status" value="1"/>
</dbReference>
<dbReference type="SUPFAM" id="SSF52096">
    <property type="entry name" value="ClpP/crotonase"/>
    <property type="match status" value="1"/>
</dbReference>
<name>A0A4Q7N5R3_9BACT</name>
<proteinExistence type="inferred from homology"/>
<dbReference type="AlphaFoldDB" id="A0A4Q7N5R3"/>
<reference evidence="8 9" key="1">
    <citation type="submission" date="2019-02" db="EMBL/GenBank/DDBJ databases">
        <title>Genomic Encyclopedia of Type Strains, Phase IV (KMG-IV): sequencing the most valuable type-strain genomes for metagenomic binning, comparative biology and taxonomic classification.</title>
        <authorList>
            <person name="Goeker M."/>
        </authorList>
    </citation>
    <scope>NUCLEOTIDE SEQUENCE [LARGE SCALE GENOMIC DNA]</scope>
    <source>
        <strain evidence="8 9">DSM 18116</strain>
    </source>
</reference>
<dbReference type="Proteomes" id="UP000293874">
    <property type="component" value="Unassembled WGS sequence"/>
</dbReference>
<keyword evidence="6" id="KW-0732">Signal</keyword>
<dbReference type="InterPro" id="IPR036034">
    <property type="entry name" value="PDZ_sf"/>
</dbReference>
<sequence>MKSTSFFNRTFFAGSAICLLSIPAIAQKSKVVDNVDLVFHNTTGMLQQIHYAPQPLNDHFSGQVFTEYLQQLDGGKRFFLKSDITRFREFEWQLDDEMRGKMVQFYKVVNTVYKQRVKEVEQIIKDLLAQPFSFTNDEYFNDSPKNILYCKNSDELKTRWKNYLKYQVLVQYDDLLEQRKKDTVNHFTDAQLETKARETVARIEKRSMENILKLTADEEAFNLYLNSIINLYDPHSSYFLPVDRREFQEGMSGIYYGIGALLQEQNGKVSIAELMIGGPAWKSGQVEKGDVLVKVQQGGSTEKTDLAGLAMSEVIKLTRGQKGTTVTITFRKNDGSLKDVTIQREALQLEDTFVKSAIINDSSAKIGYITFPKFYTNFGDANGRSCATDMALELEKLKAENVEGVVIDIRDNTGGSLGEVINMVGLFIKQGPVVQVKSSIGTPYVSTVNNPGVLYDGPLVVLVNEMSASAAEIFAAAIQDYHRGIVIGAASTYGKGSVQRGFGVGETKNQIGPDNLDLGTIHITLQKYYRITGAATQLKGVSPDIKLPGIYEPYKMQEKDNPTALKWDTIAAAPFALSNHSEEVSRTIAAAGGRIEKDSSLLALRKNIHWLENRSNLHSMKLDKYRAEKKQLQQTIATIRKQLVTADSLPVINTADVQEELKHKEQFRNDSNKAWLNSLKKDLFLSEAILVMQTWFKTRTGNS</sequence>
<dbReference type="SMART" id="SM00245">
    <property type="entry name" value="TSPc"/>
    <property type="match status" value="1"/>
</dbReference>
<dbReference type="NCBIfam" id="TIGR00225">
    <property type="entry name" value="prc"/>
    <property type="match status" value="1"/>
</dbReference>
<dbReference type="CDD" id="cd07560">
    <property type="entry name" value="Peptidase_S41_CPP"/>
    <property type="match status" value="1"/>
</dbReference>
<dbReference type="GO" id="GO:0030288">
    <property type="term" value="C:outer membrane-bounded periplasmic space"/>
    <property type="evidence" value="ECO:0007669"/>
    <property type="project" value="TreeGrafter"/>
</dbReference>
<dbReference type="Pfam" id="PF17804">
    <property type="entry name" value="TSP_NTD"/>
    <property type="match status" value="1"/>
</dbReference>
<dbReference type="GO" id="GO:0007165">
    <property type="term" value="P:signal transduction"/>
    <property type="evidence" value="ECO:0007669"/>
    <property type="project" value="TreeGrafter"/>
</dbReference>
<dbReference type="PANTHER" id="PTHR32060:SF22">
    <property type="entry name" value="CARBOXYL-TERMINAL-PROCESSING PEPTIDASE 3, CHLOROPLASTIC"/>
    <property type="match status" value="1"/>
</dbReference>